<feature type="transmembrane region" description="Helical" evidence="1">
    <location>
        <begin position="213"/>
        <end position="234"/>
    </location>
</feature>
<feature type="compositionally biased region" description="Basic and acidic residues" evidence="2">
    <location>
        <begin position="258"/>
        <end position="271"/>
    </location>
</feature>
<organism evidence="4">
    <name type="scientific">Streptomyces sp. NBC_00060</name>
    <dbReference type="NCBI Taxonomy" id="2975636"/>
    <lineage>
        <taxon>Bacteria</taxon>
        <taxon>Bacillati</taxon>
        <taxon>Actinomycetota</taxon>
        <taxon>Actinomycetes</taxon>
        <taxon>Kitasatosporales</taxon>
        <taxon>Streptomycetaceae</taxon>
        <taxon>Streptomyces</taxon>
    </lineage>
</organism>
<name>A0AAU2GT08_9ACTN</name>
<feature type="transmembrane region" description="Helical" evidence="1">
    <location>
        <begin position="173"/>
        <end position="193"/>
    </location>
</feature>
<dbReference type="Pfam" id="PF03707">
    <property type="entry name" value="MHYT"/>
    <property type="match status" value="2"/>
</dbReference>
<feature type="transmembrane region" description="Helical" evidence="1">
    <location>
        <begin position="80"/>
        <end position="101"/>
    </location>
</feature>
<dbReference type="InterPro" id="IPR005330">
    <property type="entry name" value="MHYT_dom"/>
</dbReference>
<keyword evidence="1" id="KW-0472">Membrane</keyword>
<dbReference type="PANTHER" id="PTHR35152">
    <property type="entry name" value="DOMAIN SIGNALLING PROTEIN, PUTATIVE (AFU_ORTHOLOGUE AFUA_5G11310)-RELATED"/>
    <property type="match status" value="1"/>
</dbReference>
<feature type="domain" description="MHYT" evidence="3">
    <location>
        <begin position="9"/>
        <end position="197"/>
    </location>
</feature>
<feature type="transmembrane region" description="Helical" evidence="1">
    <location>
        <begin position="144"/>
        <end position="166"/>
    </location>
</feature>
<reference evidence="4" key="1">
    <citation type="submission" date="2022-10" db="EMBL/GenBank/DDBJ databases">
        <title>The complete genomes of actinobacterial strains from the NBC collection.</title>
        <authorList>
            <person name="Joergensen T.S."/>
            <person name="Alvarez Arevalo M."/>
            <person name="Sterndorff E.B."/>
            <person name="Faurdal D."/>
            <person name="Vuksanovic O."/>
            <person name="Mourched A.-S."/>
            <person name="Charusanti P."/>
            <person name="Shaw S."/>
            <person name="Blin K."/>
            <person name="Weber T."/>
        </authorList>
    </citation>
    <scope>NUCLEOTIDE SEQUENCE</scope>
    <source>
        <strain evidence="4">NBC_00060</strain>
    </source>
</reference>
<evidence type="ECO:0000256" key="2">
    <source>
        <dbReference type="SAM" id="MobiDB-lite"/>
    </source>
</evidence>
<evidence type="ECO:0000256" key="1">
    <source>
        <dbReference type="PROSITE-ProRule" id="PRU00244"/>
    </source>
</evidence>
<dbReference type="AlphaFoldDB" id="A0AAU2GT08"/>
<accession>A0AAU2GT08</accession>
<dbReference type="EMBL" id="CP108253">
    <property type="protein sequence ID" value="WTU38355.1"/>
    <property type="molecule type" value="Genomic_DNA"/>
</dbReference>
<proteinExistence type="predicted"/>
<protein>
    <recommendedName>
        <fullName evidence="3">MHYT domain-containing protein</fullName>
    </recommendedName>
</protein>
<keyword evidence="1" id="KW-1133">Transmembrane helix</keyword>
<dbReference type="PROSITE" id="PS50924">
    <property type="entry name" value="MHYT"/>
    <property type="match status" value="1"/>
</dbReference>
<keyword evidence="1" id="KW-0812">Transmembrane</keyword>
<evidence type="ECO:0000313" key="4">
    <source>
        <dbReference type="EMBL" id="WTU38355.1"/>
    </source>
</evidence>
<gene>
    <name evidence="4" type="ORF">OHV25_01675</name>
</gene>
<dbReference type="GO" id="GO:0016020">
    <property type="term" value="C:membrane"/>
    <property type="evidence" value="ECO:0007669"/>
    <property type="project" value="UniProtKB-UniRule"/>
</dbReference>
<sequence length="271" mass="28491">MMEMHHADHEWLTLAASYAMACAGSALGLRCMARALVTSGAARRGWLLLASISISCGIWTMHFIAMLGFEISGTEVLYDVPLTVLSLLIAVAVVSTGIFSVGHGQSQPRLMMGGLGTGLGIAAMHYVGMAALRLHGHLEYSWRLVALSVVIAVVAATAALWAALTVHSGWGSAGASLVMGLAVSSMHHTGMAALHAHVTPARTDLPGASGVEFIVPLTILVGSFLFLTAAFVALSPTEHQLLKSAKARQLRDAQVPARAEDPRRSEQLHSV</sequence>
<feature type="transmembrane region" description="Helical" evidence="1">
    <location>
        <begin position="113"/>
        <end position="132"/>
    </location>
</feature>
<feature type="transmembrane region" description="Helical" evidence="1">
    <location>
        <begin position="12"/>
        <end position="33"/>
    </location>
</feature>
<evidence type="ECO:0000259" key="3">
    <source>
        <dbReference type="PROSITE" id="PS50924"/>
    </source>
</evidence>
<dbReference type="PANTHER" id="PTHR35152:SF1">
    <property type="entry name" value="DOMAIN SIGNALLING PROTEIN, PUTATIVE (AFU_ORTHOLOGUE AFUA_5G11310)-RELATED"/>
    <property type="match status" value="1"/>
</dbReference>
<feature type="region of interest" description="Disordered" evidence="2">
    <location>
        <begin position="252"/>
        <end position="271"/>
    </location>
</feature>
<feature type="transmembrane region" description="Helical" evidence="1">
    <location>
        <begin position="45"/>
        <end position="68"/>
    </location>
</feature>